<feature type="compositionally biased region" description="Basic and acidic residues" evidence="6">
    <location>
        <begin position="1021"/>
        <end position="1031"/>
    </location>
</feature>
<feature type="compositionally biased region" description="Basic and acidic residues" evidence="6">
    <location>
        <begin position="1154"/>
        <end position="1166"/>
    </location>
</feature>
<dbReference type="EnsemblPlants" id="evm.model.08.1507">
    <property type="protein sequence ID" value="cds.evm.model.08.1507"/>
    <property type="gene ID" value="evm.TU.08.1507"/>
</dbReference>
<dbReference type="InterPro" id="IPR013083">
    <property type="entry name" value="Znf_RING/FYVE/PHD"/>
</dbReference>
<keyword evidence="2" id="KW-0479">Metal-binding</keyword>
<organism evidence="8 9">
    <name type="scientific">Cannabis sativa</name>
    <name type="common">Hemp</name>
    <name type="synonym">Marijuana</name>
    <dbReference type="NCBI Taxonomy" id="3483"/>
    <lineage>
        <taxon>Eukaryota</taxon>
        <taxon>Viridiplantae</taxon>
        <taxon>Streptophyta</taxon>
        <taxon>Embryophyta</taxon>
        <taxon>Tracheophyta</taxon>
        <taxon>Spermatophyta</taxon>
        <taxon>Magnoliopsida</taxon>
        <taxon>eudicotyledons</taxon>
        <taxon>Gunneridae</taxon>
        <taxon>Pentapetalae</taxon>
        <taxon>rosids</taxon>
        <taxon>fabids</taxon>
        <taxon>Rosales</taxon>
        <taxon>Cannabaceae</taxon>
        <taxon>Cannabis</taxon>
    </lineage>
</organism>
<comment type="subcellular location">
    <subcellularLocation>
        <location evidence="1">Nucleus</location>
    </subcellularLocation>
</comment>
<dbReference type="GO" id="GO:0008270">
    <property type="term" value="F:zinc ion binding"/>
    <property type="evidence" value="ECO:0007669"/>
    <property type="project" value="UniProtKB-KW"/>
</dbReference>
<feature type="compositionally biased region" description="Polar residues" evidence="6">
    <location>
        <begin position="1385"/>
        <end position="1396"/>
    </location>
</feature>
<dbReference type="Gramene" id="evm.model.08.1507">
    <property type="protein sequence ID" value="cds.evm.model.08.1507"/>
    <property type="gene ID" value="evm.TU.08.1507"/>
</dbReference>
<keyword evidence="4" id="KW-0862">Zinc</keyword>
<evidence type="ECO:0000313" key="8">
    <source>
        <dbReference type="EnsemblPlants" id="cds.evm.model.08.1507"/>
    </source>
</evidence>
<dbReference type="CDD" id="cd15565">
    <property type="entry name" value="PHD2_NSD"/>
    <property type="match status" value="1"/>
</dbReference>
<evidence type="ECO:0000313" key="9">
    <source>
        <dbReference type="Proteomes" id="UP000596661"/>
    </source>
</evidence>
<dbReference type="Proteomes" id="UP000596661">
    <property type="component" value="Chromosome 8"/>
</dbReference>
<feature type="domain" description="Zinc finger PHD-type" evidence="7">
    <location>
        <begin position="352"/>
        <end position="417"/>
    </location>
</feature>
<feature type="region of interest" description="Disordered" evidence="6">
    <location>
        <begin position="1357"/>
        <end position="1396"/>
    </location>
</feature>
<dbReference type="Pfam" id="PF22908">
    <property type="entry name" value="PHD_NSD"/>
    <property type="match status" value="1"/>
</dbReference>
<dbReference type="Pfam" id="PF26055">
    <property type="entry name" value="Mtase_EDM2"/>
    <property type="match status" value="1"/>
</dbReference>
<reference evidence="8" key="1">
    <citation type="submission" date="2018-11" db="EMBL/GenBank/DDBJ databases">
        <authorList>
            <person name="Grassa J C."/>
        </authorList>
    </citation>
    <scope>NUCLEOTIDE SEQUENCE [LARGE SCALE GENOMIC DNA]</scope>
</reference>
<dbReference type="CDD" id="cd15566">
    <property type="entry name" value="PHD3_NSD"/>
    <property type="match status" value="1"/>
</dbReference>
<dbReference type="InterPro" id="IPR055198">
    <property type="entry name" value="NSD_PHD"/>
</dbReference>
<feature type="compositionally biased region" description="Basic and acidic residues" evidence="6">
    <location>
        <begin position="1368"/>
        <end position="1384"/>
    </location>
</feature>
<evidence type="ECO:0000256" key="2">
    <source>
        <dbReference type="ARBA" id="ARBA00022723"/>
    </source>
</evidence>
<dbReference type="InterPro" id="IPR011011">
    <property type="entry name" value="Znf_FYVE_PHD"/>
</dbReference>
<dbReference type="PANTHER" id="PTHR46235">
    <property type="entry name" value="PHD FINGER-CONTAINING PROTEIN DDB_G0268158"/>
    <property type="match status" value="1"/>
</dbReference>
<evidence type="ECO:0000256" key="6">
    <source>
        <dbReference type="SAM" id="MobiDB-lite"/>
    </source>
</evidence>
<dbReference type="InterPro" id="IPR001965">
    <property type="entry name" value="Znf_PHD"/>
</dbReference>
<accession>A0A803Q8W9</accession>
<name>A0A803Q8W9_CANSA</name>
<protein>
    <recommendedName>
        <fullName evidence="7">Zinc finger PHD-type domain-containing protein</fullName>
    </recommendedName>
</protein>
<dbReference type="InterPro" id="IPR022702">
    <property type="entry name" value="Cytosine_MeTrfase1_RFD"/>
</dbReference>
<sequence length="1581" mass="179587">MIVKVKKMSSSGDEDETLPLSVSNYHFVDEKDELVSFSVLPIQWGVTEKIGGDKPQVFLNGIADNGLQQVFKQVKAWRFDLSDVKPEISVLSKENDWIILQKPRKSFEDVVRSVLIVVNCLHVIKRNPYTSGKYLWSEVFRLCKVRHSEFDLADHSTLIAEAIKRHGTLARSKFLLEFLDEKPRKRKRRLLDEEKQATSTPRFIVEETDEKIVDNVQHDDSDNFDICTFCDDGGNLLSCTGSCLRSFHPTVESGREASCISLGYTEDEVESIQYLCKNCEYKQHQCYVCGTLGSSDKCSGAEVFRCVLATCGKFYHPRCVANLLSPDDGVSAEDLEKKISNGESCTCPIHKCCVCKQGEDRKDMRFAVCRRCPKTYHRKCLPRKISFKNIPEKGILRRAWRGLLPNKRILIYCLEHEIDENIGTPLRNHVKFPIVEKMKCTVKERNISIGEKRQKQTSELLAGQRKIESTARILPLEKSHGGTITGKLPVGSSIYKKAEVNNTYREELNPSMDDENNTLGDKLYTLDNERFGSVKRLKRDSADVELNKAVIVDPTSKRSNSEHCPLDADREKRLLELMKDAESSINIEDIKQKNKVPSVHIDTQYFEDKETITRGRLEVSVGEIQAALHTLNEGSSIEDAKAVCSSDVLEWFFKWKDRLGIYLSPFLHDMHYTSFGRHFTEVEKLEEIINKLHWYVQDGDMIVDFCCGANDFSVLMRKKLDETGKKCSFKNYDIMPPKNDFCFEERDWMTVKPKELPSGSKLIMGLHPPFGVGAKFAKKFIDKALGFKPKLLILIAPPETETERLDEQELPYDLVWEDDHLLSGKSFYIPGSADVKDKLMEQWNAKPPLLYLWSRSDWSATHMEIAKSHAHIFKEDYVTDAALIHDHSMGNHDDFGEIPDHAMVDCNDYGNIFKHALGDPSDNVGDVLGVVGGEECKDYSPLINSDKGNHESLAGMKASNDERKIMRKIITGQTDTRSKLGSDKVSSYTSGNHRFESENLRSDVEGVVGIGGSMERSGPIDTKKASSEKSKRDNKRKSIIGWTNTRSKQGSDKVSSNTSGNHYFESENLRSDVQRVVGIGRRMENSGSIDTKKASSEKSKWGNKRKSIIGWTNTKSKQDKVFSYTSGNYYFESENLRSNVQGVVGIGERMERSGSIDTKKASSEKSKWRKKRKSIIGWTNTRSKQGSDKVSPYRSGNHHFESENLRSDVQGVVGIGGCMERSGSIDTMKASSEKSKRGAFRIGRHMKRSGRVNAKRKGYAYANIDKHFETENLEGDVAAVVGIRGCKKYFPSISSSERNVEGFVRKKELDEKSKQRSPNRRNKIKTAIEMPKAGSPQNFEIDNKKGDVIGVVGLGGCKEHSSSTNNRGYHESPRRKKAFNERSKQQSSRKITCDQVDTNNKLSNDCRPLVRDMFDKGLLYNNEHFDSSMPHIPSNLRTTNLDYLDRKYGGVNEFHSNFPPRSTRLLETNNLHRWEDEVQGWFSNKKDSNAQEICYPRGHDSTYGHMQSHRPYLCPYGNPTTVSNLSYQSNLSREQWYVTRANPFPYSRMHALESRPQQPMFAGDAIFDPRASSSYGYSDFH</sequence>
<feature type="compositionally biased region" description="Polar residues" evidence="6">
    <location>
        <begin position="1041"/>
        <end position="1061"/>
    </location>
</feature>
<feature type="compositionally biased region" description="Basic and acidic residues" evidence="6">
    <location>
        <begin position="993"/>
        <end position="1004"/>
    </location>
</feature>
<reference evidence="8" key="2">
    <citation type="submission" date="2021-03" db="UniProtKB">
        <authorList>
            <consortium name="EnsemblPlants"/>
        </authorList>
    </citation>
    <scope>IDENTIFICATION</scope>
</reference>
<evidence type="ECO:0000256" key="4">
    <source>
        <dbReference type="ARBA" id="ARBA00022833"/>
    </source>
</evidence>
<feature type="region of interest" description="Disordered" evidence="6">
    <location>
        <begin position="973"/>
        <end position="1063"/>
    </location>
</feature>
<keyword evidence="5" id="KW-0539">Nucleus</keyword>
<feature type="domain" description="Zinc finger PHD-type" evidence="7">
    <location>
        <begin position="226"/>
        <end position="280"/>
    </location>
</feature>
<feature type="domain" description="Zinc finger PHD-type" evidence="7">
    <location>
        <begin position="285"/>
        <end position="351"/>
    </location>
</feature>
<proteinExistence type="predicted"/>
<dbReference type="GO" id="GO:0005634">
    <property type="term" value="C:nucleus"/>
    <property type="evidence" value="ECO:0007669"/>
    <property type="project" value="UniProtKB-SubCell"/>
</dbReference>
<dbReference type="InterPro" id="IPR058939">
    <property type="entry name" value="Mtase_EDM2"/>
</dbReference>
<feature type="region of interest" description="Disordered" evidence="6">
    <location>
        <begin position="1308"/>
        <end position="1342"/>
    </location>
</feature>
<feature type="compositionally biased region" description="Basic residues" evidence="6">
    <location>
        <begin position="1315"/>
        <end position="1324"/>
    </location>
</feature>
<evidence type="ECO:0000256" key="1">
    <source>
        <dbReference type="ARBA" id="ARBA00004123"/>
    </source>
</evidence>
<evidence type="ECO:0000256" key="5">
    <source>
        <dbReference type="ARBA" id="ARBA00023242"/>
    </source>
</evidence>
<dbReference type="SMART" id="SM00249">
    <property type="entry name" value="PHD"/>
    <property type="match status" value="3"/>
</dbReference>
<keyword evidence="9" id="KW-1185">Reference proteome</keyword>
<dbReference type="PANTHER" id="PTHR46235:SF3">
    <property type="entry name" value="PHD FINGER-CONTAINING PROTEIN DDB_G0268158"/>
    <property type="match status" value="1"/>
</dbReference>
<dbReference type="SUPFAM" id="SSF57903">
    <property type="entry name" value="FYVE/PHD zinc finger"/>
    <property type="match status" value="1"/>
</dbReference>
<evidence type="ECO:0000259" key="7">
    <source>
        <dbReference type="SMART" id="SM00249"/>
    </source>
</evidence>
<evidence type="ECO:0000256" key="3">
    <source>
        <dbReference type="ARBA" id="ARBA00022771"/>
    </source>
</evidence>
<dbReference type="Pfam" id="PF12047">
    <property type="entry name" value="DNMT1-RFD"/>
    <property type="match status" value="1"/>
</dbReference>
<feature type="region of interest" description="Disordered" evidence="6">
    <location>
        <begin position="1154"/>
        <end position="1173"/>
    </location>
</feature>
<dbReference type="Gene3D" id="3.30.40.10">
    <property type="entry name" value="Zinc/RING finger domain, C3HC4 (zinc finger)"/>
    <property type="match status" value="2"/>
</dbReference>
<dbReference type="EMBL" id="UZAU01000713">
    <property type="status" value="NOT_ANNOTATED_CDS"/>
    <property type="molecule type" value="Genomic_DNA"/>
</dbReference>
<keyword evidence="3" id="KW-0863">Zinc-finger</keyword>